<gene>
    <name evidence="1" type="ORF">METZ01_LOCUS87133</name>
</gene>
<sequence length="481" mass="53042">MTENELRHLNRRRFLEKAGLGAGGVALAALLHEQGILQAADTPANPLEVRNPPSGARAKSVIWLFQTGSPSQVDTFDYKPQLRKRNGEKLDGADPKTGFFTTSGKCLGSPFQFQRHGQSGAYVSEILPNIARHVDDMAFLYSCYSQSNNHTPAMLEMNSGMIRQGFPSMGSWVTYGLGSENRNLPAYVVMHGTKPRGGSPIWSSGFLPSVYQATSLNPVSANPIANLQRPKHLDDPRQRSLLDALRNLNQKHAEQRPLENDLRARLESFELAYRMQTAAPEAFDVMQEPEHIRKSYGLERKESKEYAKQCLTARRLIERGVRFVQVFASCPNTPGGGVRDVPWDGHNDIDANHRACAASVDQATGALLDDLKQRGMLEDTLVIFGGEFGRTSDSQGAKGRDHNPHAFTTWMAGGGIKGGAQYGATDEYGYKAVNDKVTSHDIHATVLHLMGIDHEKLTYRFNGRDFRLTDVAGKVIAPILA</sequence>
<organism evidence="1">
    <name type="scientific">marine metagenome</name>
    <dbReference type="NCBI Taxonomy" id="408172"/>
    <lineage>
        <taxon>unclassified sequences</taxon>
        <taxon>metagenomes</taxon>
        <taxon>ecological metagenomes</taxon>
    </lineage>
</organism>
<reference evidence="1" key="1">
    <citation type="submission" date="2018-05" db="EMBL/GenBank/DDBJ databases">
        <authorList>
            <person name="Lanie J.A."/>
            <person name="Ng W.-L."/>
            <person name="Kazmierczak K.M."/>
            <person name="Andrzejewski T.M."/>
            <person name="Davidsen T.M."/>
            <person name="Wayne K.J."/>
            <person name="Tettelin H."/>
            <person name="Glass J.I."/>
            <person name="Rusch D."/>
            <person name="Podicherti R."/>
            <person name="Tsui H.-C.T."/>
            <person name="Winkler M.E."/>
        </authorList>
    </citation>
    <scope>NUCLEOTIDE SEQUENCE</scope>
</reference>
<dbReference type="AlphaFoldDB" id="A0A381V1M7"/>
<dbReference type="PANTHER" id="PTHR43737:SF1">
    <property type="entry name" value="DUF1501 DOMAIN-CONTAINING PROTEIN"/>
    <property type="match status" value="1"/>
</dbReference>
<dbReference type="InterPro" id="IPR010869">
    <property type="entry name" value="DUF1501"/>
</dbReference>
<evidence type="ECO:0008006" key="2">
    <source>
        <dbReference type="Google" id="ProtNLM"/>
    </source>
</evidence>
<dbReference type="Gene3D" id="3.40.720.10">
    <property type="entry name" value="Alkaline Phosphatase, subunit A"/>
    <property type="match status" value="1"/>
</dbReference>
<dbReference type="PANTHER" id="PTHR43737">
    <property type="entry name" value="BLL7424 PROTEIN"/>
    <property type="match status" value="1"/>
</dbReference>
<dbReference type="PROSITE" id="PS51318">
    <property type="entry name" value="TAT"/>
    <property type="match status" value="1"/>
</dbReference>
<dbReference type="EMBL" id="UINC01007616">
    <property type="protein sequence ID" value="SVA34279.1"/>
    <property type="molecule type" value="Genomic_DNA"/>
</dbReference>
<proteinExistence type="predicted"/>
<name>A0A381V1M7_9ZZZZ</name>
<dbReference type="InterPro" id="IPR017850">
    <property type="entry name" value="Alkaline_phosphatase_core_sf"/>
</dbReference>
<accession>A0A381V1M7</accession>
<dbReference type="SUPFAM" id="SSF53649">
    <property type="entry name" value="Alkaline phosphatase-like"/>
    <property type="match status" value="1"/>
</dbReference>
<dbReference type="Pfam" id="PF07394">
    <property type="entry name" value="DUF1501"/>
    <property type="match status" value="1"/>
</dbReference>
<dbReference type="InterPro" id="IPR006311">
    <property type="entry name" value="TAT_signal"/>
</dbReference>
<protein>
    <recommendedName>
        <fullName evidence="2">Sulfatase N-terminal domain-containing protein</fullName>
    </recommendedName>
</protein>
<evidence type="ECO:0000313" key="1">
    <source>
        <dbReference type="EMBL" id="SVA34279.1"/>
    </source>
</evidence>